<dbReference type="PROSITE" id="PS50053">
    <property type="entry name" value="UBIQUITIN_2"/>
    <property type="match status" value="1"/>
</dbReference>
<feature type="domain" description="BAG" evidence="4">
    <location>
        <begin position="110"/>
        <end position="188"/>
    </location>
</feature>
<accession>A0AAV1W5Y2</accession>
<dbReference type="InterPro" id="IPR029071">
    <property type="entry name" value="Ubiquitin-like_domsf"/>
</dbReference>
<keyword evidence="1" id="KW-0143">Chaperone</keyword>
<dbReference type="InterPro" id="IPR039773">
    <property type="entry name" value="BAG_chaperone_regulator"/>
</dbReference>
<dbReference type="PANTHER" id="PTHR12329:SF40">
    <property type="entry name" value="BAG FAMILY MOLECULAR CHAPERONE REGULATOR 4"/>
    <property type="match status" value="1"/>
</dbReference>
<gene>
    <name evidence="5" type="ORF">LLUT_LOCUS5478</name>
</gene>
<dbReference type="PANTHER" id="PTHR12329">
    <property type="entry name" value="BCL2-ASSOCIATED ATHANOGENE"/>
    <property type="match status" value="1"/>
</dbReference>
<dbReference type="InterPro" id="IPR036533">
    <property type="entry name" value="BAG_dom_sf"/>
</dbReference>
<dbReference type="GO" id="GO:0000774">
    <property type="term" value="F:adenyl-nucleotide exchange factor activity"/>
    <property type="evidence" value="ECO:0007669"/>
    <property type="project" value="TreeGrafter"/>
</dbReference>
<dbReference type="Pfam" id="PF00240">
    <property type="entry name" value="ubiquitin"/>
    <property type="match status" value="1"/>
</dbReference>
<evidence type="ECO:0008006" key="7">
    <source>
        <dbReference type="Google" id="ProtNLM"/>
    </source>
</evidence>
<dbReference type="InterPro" id="IPR003103">
    <property type="entry name" value="BAG_domain"/>
</dbReference>
<comment type="caution">
    <text evidence="5">The sequence shown here is derived from an EMBL/GenBank/DDBJ whole genome shotgun (WGS) entry which is preliminary data.</text>
</comment>
<evidence type="ECO:0000259" key="4">
    <source>
        <dbReference type="PROSITE" id="PS51035"/>
    </source>
</evidence>
<dbReference type="EMBL" id="CAXHTB010000004">
    <property type="protein sequence ID" value="CAL0304418.1"/>
    <property type="molecule type" value="Genomic_DNA"/>
</dbReference>
<evidence type="ECO:0000259" key="3">
    <source>
        <dbReference type="PROSITE" id="PS50053"/>
    </source>
</evidence>
<dbReference type="SMART" id="SM00264">
    <property type="entry name" value="BAG"/>
    <property type="match status" value="1"/>
</dbReference>
<feature type="region of interest" description="Disordered" evidence="2">
    <location>
        <begin position="215"/>
        <end position="239"/>
    </location>
</feature>
<feature type="domain" description="Ubiquitin-like" evidence="3">
    <location>
        <begin position="17"/>
        <end position="85"/>
    </location>
</feature>
<organism evidence="5 6">
    <name type="scientific">Lupinus luteus</name>
    <name type="common">European yellow lupine</name>
    <dbReference type="NCBI Taxonomy" id="3873"/>
    <lineage>
        <taxon>Eukaryota</taxon>
        <taxon>Viridiplantae</taxon>
        <taxon>Streptophyta</taxon>
        <taxon>Embryophyta</taxon>
        <taxon>Tracheophyta</taxon>
        <taxon>Spermatophyta</taxon>
        <taxon>Magnoliopsida</taxon>
        <taxon>eudicotyledons</taxon>
        <taxon>Gunneridae</taxon>
        <taxon>Pentapetalae</taxon>
        <taxon>rosids</taxon>
        <taxon>fabids</taxon>
        <taxon>Fabales</taxon>
        <taxon>Fabaceae</taxon>
        <taxon>Papilionoideae</taxon>
        <taxon>50 kb inversion clade</taxon>
        <taxon>genistoids sensu lato</taxon>
        <taxon>core genistoids</taxon>
        <taxon>Genisteae</taxon>
        <taxon>Lupinus</taxon>
    </lineage>
</organism>
<evidence type="ECO:0000313" key="6">
    <source>
        <dbReference type="Proteomes" id="UP001497480"/>
    </source>
</evidence>
<dbReference type="GO" id="GO:0050821">
    <property type="term" value="P:protein stabilization"/>
    <property type="evidence" value="ECO:0007669"/>
    <property type="project" value="TreeGrafter"/>
</dbReference>
<dbReference type="Pfam" id="PF02179">
    <property type="entry name" value="BAG"/>
    <property type="match status" value="1"/>
</dbReference>
<keyword evidence="6" id="KW-1185">Reference proteome</keyword>
<protein>
    <recommendedName>
        <fullName evidence="7">BAG family molecular chaperone regulator 4</fullName>
    </recommendedName>
</protein>
<dbReference type="SUPFAM" id="SSF54236">
    <property type="entry name" value="Ubiquitin-like"/>
    <property type="match status" value="1"/>
</dbReference>
<dbReference type="GO" id="GO:0005737">
    <property type="term" value="C:cytoplasm"/>
    <property type="evidence" value="ECO:0007669"/>
    <property type="project" value="TreeGrafter"/>
</dbReference>
<sequence>MFMHKREVSGVDDRPIINIIVSLASSNHHLHLPPHSSFWDVKKLLAHKTGLQPEEQRIFFKGKEKGNEEHLHIEGVKDKSKLLLLEDTYNKERKLEEIRKHNEMLKASEAIAGVRAEVDKLSDRVSALEVAVDSGIRVSDKEFIVSTELFMRQLLKLDGIEAEGEAKLQRKAEVRRVQNFVDTLDSLKARNSNPLSKSGKAISVTTQCDTFNNGMRSLNAPTSTSSSSTNVTKDWEQVD</sequence>
<dbReference type="SUPFAM" id="SSF63491">
    <property type="entry name" value="BAG domain"/>
    <property type="match status" value="1"/>
</dbReference>
<dbReference type="Gene3D" id="1.20.58.120">
    <property type="entry name" value="BAG domain"/>
    <property type="match status" value="1"/>
</dbReference>
<dbReference type="Gene3D" id="3.10.20.90">
    <property type="entry name" value="Phosphatidylinositol 3-kinase Catalytic Subunit, Chain A, domain 1"/>
    <property type="match status" value="1"/>
</dbReference>
<evidence type="ECO:0000256" key="1">
    <source>
        <dbReference type="ARBA" id="ARBA00023186"/>
    </source>
</evidence>
<dbReference type="InterPro" id="IPR000626">
    <property type="entry name" value="Ubiquitin-like_dom"/>
</dbReference>
<reference evidence="5 6" key="1">
    <citation type="submission" date="2024-03" db="EMBL/GenBank/DDBJ databases">
        <authorList>
            <person name="Martinez-Hernandez J."/>
        </authorList>
    </citation>
    <scope>NUCLEOTIDE SEQUENCE [LARGE SCALE GENOMIC DNA]</scope>
</reference>
<evidence type="ECO:0000256" key="2">
    <source>
        <dbReference type="SAM" id="MobiDB-lite"/>
    </source>
</evidence>
<dbReference type="PROSITE" id="PS51035">
    <property type="entry name" value="BAG"/>
    <property type="match status" value="1"/>
</dbReference>
<dbReference type="AlphaFoldDB" id="A0AAV1W5Y2"/>
<proteinExistence type="predicted"/>
<dbReference type="Proteomes" id="UP001497480">
    <property type="component" value="Unassembled WGS sequence"/>
</dbReference>
<dbReference type="GO" id="GO:0051087">
    <property type="term" value="F:protein-folding chaperone binding"/>
    <property type="evidence" value="ECO:0007669"/>
    <property type="project" value="InterPro"/>
</dbReference>
<name>A0AAV1W5Y2_LUPLU</name>
<evidence type="ECO:0000313" key="5">
    <source>
        <dbReference type="EMBL" id="CAL0304418.1"/>
    </source>
</evidence>